<dbReference type="GO" id="GO:0008705">
    <property type="term" value="F:methionine synthase activity"/>
    <property type="evidence" value="ECO:0007669"/>
    <property type="project" value="TreeGrafter"/>
</dbReference>
<dbReference type="KEGG" id="fwa:DCMF_12470"/>
<dbReference type="InterPro" id="IPR003759">
    <property type="entry name" value="Cbl-bd_cap"/>
</dbReference>
<feature type="domain" description="B12-binding" evidence="4">
    <location>
        <begin position="87"/>
        <end position="209"/>
    </location>
</feature>
<dbReference type="NCBIfam" id="TIGR02370">
    <property type="entry name" value="pyl_corrinoid"/>
    <property type="match status" value="1"/>
</dbReference>
<dbReference type="InterPro" id="IPR012741">
    <property type="entry name" value="Corrinoid_p"/>
</dbReference>
<dbReference type="Proteomes" id="UP000323521">
    <property type="component" value="Chromosome"/>
</dbReference>
<dbReference type="SUPFAM" id="SSF52242">
    <property type="entry name" value="Cobalamin (vitamin B12)-binding domain"/>
    <property type="match status" value="1"/>
</dbReference>
<protein>
    <submittedName>
        <fullName evidence="6">Dimethylamine corrinoid protein 3</fullName>
    </submittedName>
</protein>
<comment type="similarity">
    <text evidence="1">Belongs to the methylamine corrinoid protein family.</text>
</comment>
<accession>A0A3G1L1Q6</accession>
<dbReference type="InterPro" id="IPR036724">
    <property type="entry name" value="Cobalamin-bd_sf"/>
</dbReference>
<dbReference type="Gene3D" id="1.10.1240.10">
    <property type="entry name" value="Methionine synthase domain"/>
    <property type="match status" value="1"/>
</dbReference>
<dbReference type="SMART" id="SM01018">
    <property type="entry name" value="B12-binding_2"/>
    <property type="match status" value="1"/>
</dbReference>
<dbReference type="AlphaFoldDB" id="A0A3G1L1Q6"/>
<dbReference type="GO" id="GO:0046653">
    <property type="term" value="P:tetrahydrofolate metabolic process"/>
    <property type="evidence" value="ECO:0007669"/>
    <property type="project" value="TreeGrafter"/>
</dbReference>
<dbReference type="GO" id="GO:0031419">
    <property type="term" value="F:cobalamin binding"/>
    <property type="evidence" value="ECO:0007669"/>
    <property type="project" value="InterPro"/>
</dbReference>
<name>A0A3G1L1Q6_FORW1</name>
<dbReference type="EMBL" id="CP017634">
    <property type="protein sequence ID" value="ATW28568.1"/>
    <property type="molecule type" value="Genomic_DNA"/>
</dbReference>
<dbReference type="GO" id="GO:0050897">
    <property type="term" value="F:cobalt ion binding"/>
    <property type="evidence" value="ECO:0007669"/>
    <property type="project" value="InterPro"/>
</dbReference>
<dbReference type="PANTHER" id="PTHR45833">
    <property type="entry name" value="METHIONINE SYNTHASE"/>
    <property type="match status" value="1"/>
</dbReference>
<sequence length="209" mass="22471">MAKLQQSIEEFDSDLAVEAANEAITAGIDPIMAINEGLSKGMQTISNLFDEGEIFVPQILLAAEAFEEAVKILTSVLPEDLKKQASRGKVLIHTVQGDIHDVGKNIVKTMLAASGFEVIDLGRDVPVDEVIRKAKELEVDIISGSALMTTTMPAQREIIKALEEEGIRHKFKCLFGGAPVSPEWVAKIGADGYAENASEAIEKAKALLA</sequence>
<dbReference type="FunFam" id="3.40.50.280:FF:000003">
    <property type="entry name" value="Dimethylamine methyltransferase corrinoid protein"/>
    <property type="match status" value="1"/>
</dbReference>
<dbReference type="Pfam" id="PF02607">
    <property type="entry name" value="B12-binding_2"/>
    <property type="match status" value="1"/>
</dbReference>
<dbReference type="InterPro" id="IPR050554">
    <property type="entry name" value="Met_Synthase/Corrinoid"/>
</dbReference>
<dbReference type="GO" id="GO:0005829">
    <property type="term" value="C:cytosol"/>
    <property type="evidence" value="ECO:0007669"/>
    <property type="project" value="TreeGrafter"/>
</dbReference>
<dbReference type="InterPro" id="IPR036594">
    <property type="entry name" value="Meth_synthase_dom"/>
</dbReference>
<reference evidence="6 7" key="1">
    <citation type="submission" date="2016-10" db="EMBL/GenBank/DDBJ databases">
        <title>Complete Genome Sequence of Peptococcaceae strain DCMF.</title>
        <authorList>
            <person name="Edwards R.J."/>
            <person name="Holland S.I."/>
            <person name="Deshpande N.P."/>
            <person name="Wong Y.K."/>
            <person name="Ertan H."/>
            <person name="Manefield M."/>
            <person name="Russell T.L."/>
            <person name="Lee M.J."/>
        </authorList>
    </citation>
    <scope>NUCLEOTIDE SEQUENCE [LARGE SCALE GENOMIC DNA]</scope>
    <source>
        <strain evidence="6 7">DCMF</strain>
    </source>
</reference>
<dbReference type="Pfam" id="PF02310">
    <property type="entry name" value="B12-binding"/>
    <property type="match status" value="1"/>
</dbReference>
<evidence type="ECO:0000313" key="7">
    <source>
        <dbReference type="Proteomes" id="UP000323521"/>
    </source>
</evidence>
<dbReference type="Gene3D" id="3.40.50.280">
    <property type="entry name" value="Cobalamin-binding domain"/>
    <property type="match status" value="1"/>
</dbReference>
<organism evidence="6 7">
    <name type="scientific">Formimonas warabiya</name>
    <dbReference type="NCBI Taxonomy" id="1761012"/>
    <lineage>
        <taxon>Bacteria</taxon>
        <taxon>Bacillati</taxon>
        <taxon>Bacillota</taxon>
        <taxon>Clostridia</taxon>
        <taxon>Eubacteriales</taxon>
        <taxon>Peptococcaceae</taxon>
        <taxon>Candidatus Formimonas</taxon>
    </lineage>
</organism>
<dbReference type="SUPFAM" id="SSF47644">
    <property type="entry name" value="Methionine synthase domain"/>
    <property type="match status" value="1"/>
</dbReference>
<proteinExistence type="inferred from homology"/>
<keyword evidence="2" id="KW-0479">Metal-binding</keyword>
<evidence type="ECO:0000313" key="6">
    <source>
        <dbReference type="EMBL" id="ATW28568.1"/>
    </source>
</evidence>
<dbReference type="CDD" id="cd02070">
    <property type="entry name" value="corrinoid_protein_B12-BD"/>
    <property type="match status" value="1"/>
</dbReference>
<feature type="domain" description="B12-binding N-terminal" evidence="5">
    <location>
        <begin position="1"/>
        <end position="85"/>
    </location>
</feature>
<evidence type="ECO:0000256" key="1">
    <source>
        <dbReference type="ARBA" id="ARBA00010854"/>
    </source>
</evidence>
<gene>
    <name evidence="6" type="ORF">DCMF_12470</name>
</gene>
<evidence type="ECO:0000259" key="4">
    <source>
        <dbReference type="PROSITE" id="PS51332"/>
    </source>
</evidence>
<evidence type="ECO:0000256" key="3">
    <source>
        <dbReference type="ARBA" id="ARBA00023285"/>
    </source>
</evidence>
<dbReference type="PROSITE" id="PS51337">
    <property type="entry name" value="B12_BINDING_NTER"/>
    <property type="match status" value="1"/>
</dbReference>
<dbReference type="PANTHER" id="PTHR45833:SF1">
    <property type="entry name" value="METHIONINE SYNTHASE"/>
    <property type="match status" value="1"/>
</dbReference>
<evidence type="ECO:0000256" key="2">
    <source>
        <dbReference type="ARBA" id="ARBA00022723"/>
    </source>
</evidence>
<dbReference type="PROSITE" id="PS51332">
    <property type="entry name" value="B12_BINDING"/>
    <property type="match status" value="1"/>
</dbReference>
<dbReference type="InterPro" id="IPR006158">
    <property type="entry name" value="Cobalamin-bd"/>
</dbReference>
<keyword evidence="7" id="KW-1185">Reference proteome</keyword>
<dbReference type="GO" id="GO:0015948">
    <property type="term" value="P:methanogenesis"/>
    <property type="evidence" value="ECO:0007669"/>
    <property type="project" value="InterPro"/>
</dbReference>
<evidence type="ECO:0000259" key="5">
    <source>
        <dbReference type="PROSITE" id="PS51337"/>
    </source>
</evidence>
<dbReference type="GO" id="GO:0050667">
    <property type="term" value="P:homocysteine metabolic process"/>
    <property type="evidence" value="ECO:0007669"/>
    <property type="project" value="TreeGrafter"/>
</dbReference>
<keyword evidence="3" id="KW-0170">Cobalt</keyword>